<comment type="caution">
    <text evidence="6">The sequence shown here is derived from an EMBL/GenBank/DDBJ whole genome shotgun (WGS) entry which is preliminary data.</text>
</comment>
<gene>
    <name evidence="6" type="ORF">ENN04_04255</name>
</gene>
<evidence type="ECO:0000256" key="1">
    <source>
        <dbReference type="ARBA" id="ARBA00001917"/>
    </source>
</evidence>
<evidence type="ECO:0000256" key="2">
    <source>
        <dbReference type="ARBA" id="ARBA00022630"/>
    </source>
</evidence>
<evidence type="ECO:0000259" key="5">
    <source>
        <dbReference type="SMART" id="SM00903"/>
    </source>
</evidence>
<dbReference type="PANTHER" id="PTHR33798">
    <property type="entry name" value="FLAVOPROTEIN OXYGENASE"/>
    <property type="match status" value="1"/>
</dbReference>
<protein>
    <submittedName>
        <fullName evidence="6">Flavin reductase family protein</fullName>
    </submittedName>
</protein>
<evidence type="ECO:0000256" key="3">
    <source>
        <dbReference type="ARBA" id="ARBA00022643"/>
    </source>
</evidence>
<organism evidence="6">
    <name type="scientific">Thermocrinis ruber</name>
    <dbReference type="NCBI Taxonomy" id="75906"/>
    <lineage>
        <taxon>Bacteria</taxon>
        <taxon>Pseudomonadati</taxon>
        <taxon>Aquificota</taxon>
        <taxon>Aquificia</taxon>
        <taxon>Aquificales</taxon>
        <taxon>Aquificaceae</taxon>
        <taxon>Thermocrinis</taxon>
    </lineage>
</organism>
<sequence length="178" mass="20426">MELDVKRLSSDELYDILVDWVAPRPIAWVSTLSKDGVINLAPFSFFNLVCDQPPILMLSISKKEDGTRKDTARNILDSGEFVVNFLEMRLLKKARQTAKDFPPHVSELEFAKLTPEPSAIVKPPRVKECPASFECRLLEHRELYNYDLILGEVVFIVIRKRRDYRVGRVGEGFCKCPI</sequence>
<dbReference type="SUPFAM" id="SSF50475">
    <property type="entry name" value="FMN-binding split barrel"/>
    <property type="match status" value="1"/>
</dbReference>
<dbReference type="GO" id="GO:0016646">
    <property type="term" value="F:oxidoreductase activity, acting on the CH-NH group of donors, NAD or NADP as acceptor"/>
    <property type="evidence" value="ECO:0007669"/>
    <property type="project" value="UniProtKB-ARBA"/>
</dbReference>
<evidence type="ECO:0000313" key="6">
    <source>
        <dbReference type="EMBL" id="HHO73832.1"/>
    </source>
</evidence>
<proteinExistence type="inferred from homology"/>
<dbReference type="InterPro" id="IPR002563">
    <property type="entry name" value="Flavin_Rdtase-like_dom"/>
</dbReference>
<reference evidence="6" key="1">
    <citation type="journal article" date="2020" name="mSystems">
        <title>Genome- and Community-Level Interaction Insights into Carbon Utilization and Element Cycling Functions of Hydrothermarchaeota in Hydrothermal Sediment.</title>
        <authorList>
            <person name="Zhou Z."/>
            <person name="Liu Y."/>
            <person name="Xu W."/>
            <person name="Pan J."/>
            <person name="Luo Z.H."/>
            <person name="Li M."/>
        </authorList>
    </citation>
    <scope>NUCLEOTIDE SEQUENCE [LARGE SCALE GENOMIC DNA]</scope>
    <source>
        <strain evidence="6">SpSt-114</strain>
    </source>
</reference>
<name>A0A7C5WYT7_9AQUI</name>
<dbReference type="Gene3D" id="2.30.110.10">
    <property type="entry name" value="Electron Transport, Fmn-binding Protein, Chain A"/>
    <property type="match status" value="1"/>
</dbReference>
<accession>A0A7C5WYT7</accession>
<dbReference type="Pfam" id="PF01613">
    <property type="entry name" value="Flavin_Reduct"/>
    <property type="match status" value="1"/>
</dbReference>
<dbReference type="AlphaFoldDB" id="A0A7C5WYT7"/>
<comment type="similarity">
    <text evidence="4">Belongs to the flavoredoxin family.</text>
</comment>
<dbReference type="EMBL" id="DSAC01000052">
    <property type="protein sequence ID" value="HHO73832.1"/>
    <property type="molecule type" value="Genomic_DNA"/>
</dbReference>
<dbReference type="GO" id="GO:0010181">
    <property type="term" value="F:FMN binding"/>
    <property type="evidence" value="ECO:0007669"/>
    <property type="project" value="InterPro"/>
</dbReference>
<feature type="domain" description="Flavin reductase like" evidence="5">
    <location>
        <begin position="21"/>
        <end position="165"/>
    </location>
</feature>
<comment type="cofactor">
    <cofactor evidence="1">
        <name>FMN</name>
        <dbReference type="ChEBI" id="CHEBI:58210"/>
    </cofactor>
</comment>
<dbReference type="SMART" id="SM00903">
    <property type="entry name" value="Flavin_Reduct"/>
    <property type="match status" value="1"/>
</dbReference>
<keyword evidence="3" id="KW-0288">FMN</keyword>
<dbReference type="PANTHER" id="PTHR33798:SF5">
    <property type="entry name" value="FLAVIN REDUCTASE LIKE DOMAIN-CONTAINING PROTEIN"/>
    <property type="match status" value="1"/>
</dbReference>
<evidence type="ECO:0000256" key="4">
    <source>
        <dbReference type="ARBA" id="ARBA00038054"/>
    </source>
</evidence>
<dbReference type="InterPro" id="IPR012349">
    <property type="entry name" value="Split_barrel_FMN-bd"/>
</dbReference>
<keyword evidence="2" id="KW-0285">Flavoprotein</keyword>